<sequence length="84" mass="9178">MAADRHPGTTHLLRYFSYGHLPQHLQTVSRPCADLAQAMVQALPDGPELTAGLRKLLEAKDCFVRAALDTNLTAPIAGNVEVRR</sequence>
<reference evidence="1" key="1">
    <citation type="submission" date="2021-04" db="EMBL/GenBank/DDBJ databases">
        <title>Biosynthetic gene clusters of Dactylosporangioum roseum.</title>
        <authorList>
            <person name="Hartkoorn R.C."/>
            <person name="Beaudoing E."/>
            <person name="Hot D."/>
            <person name="Moureu S."/>
        </authorList>
    </citation>
    <scope>NUCLEOTIDE SEQUENCE</scope>
    <source>
        <strain evidence="1">NRRL B-16295</strain>
    </source>
</reference>
<evidence type="ECO:0000313" key="2">
    <source>
        <dbReference type="Proteomes" id="UP001058271"/>
    </source>
</evidence>
<protein>
    <submittedName>
        <fullName evidence="1">Uncharacterized protein</fullName>
    </submittedName>
</protein>
<dbReference type="EMBL" id="CP073721">
    <property type="protein sequence ID" value="UWZ37841.1"/>
    <property type="molecule type" value="Genomic_DNA"/>
</dbReference>
<gene>
    <name evidence="1" type="ORF">Drose_06085</name>
</gene>
<dbReference type="Proteomes" id="UP001058271">
    <property type="component" value="Chromosome"/>
</dbReference>
<accession>A0ABY5Z730</accession>
<keyword evidence="2" id="KW-1185">Reference proteome</keyword>
<evidence type="ECO:0000313" key="1">
    <source>
        <dbReference type="EMBL" id="UWZ37841.1"/>
    </source>
</evidence>
<organism evidence="1 2">
    <name type="scientific">Dactylosporangium roseum</name>
    <dbReference type="NCBI Taxonomy" id="47989"/>
    <lineage>
        <taxon>Bacteria</taxon>
        <taxon>Bacillati</taxon>
        <taxon>Actinomycetota</taxon>
        <taxon>Actinomycetes</taxon>
        <taxon>Micromonosporales</taxon>
        <taxon>Micromonosporaceae</taxon>
        <taxon>Dactylosporangium</taxon>
    </lineage>
</organism>
<dbReference type="RefSeq" id="WP_260727205.1">
    <property type="nucleotide sequence ID" value="NZ_BAAABS010000033.1"/>
</dbReference>
<proteinExistence type="predicted"/>
<name>A0ABY5Z730_9ACTN</name>